<feature type="compositionally biased region" description="Polar residues" evidence="1">
    <location>
        <begin position="101"/>
        <end position="117"/>
    </location>
</feature>
<gene>
    <name evidence="2" type="ORF">POVWA1_082080</name>
</gene>
<evidence type="ECO:0000313" key="3">
    <source>
        <dbReference type="Proteomes" id="UP000078555"/>
    </source>
</evidence>
<evidence type="ECO:0000313" key="2">
    <source>
        <dbReference type="EMBL" id="SBT57528.1"/>
    </source>
</evidence>
<dbReference type="EMBL" id="FLRD01001534">
    <property type="protein sequence ID" value="SBT57528.1"/>
    <property type="molecule type" value="Genomic_DNA"/>
</dbReference>
<evidence type="ECO:0000256" key="1">
    <source>
        <dbReference type="SAM" id="MobiDB-lite"/>
    </source>
</evidence>
<feature type="compositionally biased region" description="Low complexity" evidence="1">
    <location>
        <begin position="137"/>
        <end position="170"/>
    </location>
</feature>
<proteinExistence type="predicted"/>
<feature type="compositionally biased region" description="Low complexity" evidence="1">
    <location>
        <begin position="70"/>
        <end position="84"/>
    </location>
</feature>
<dbReference type="AlphaFoldDB" id="A0A1A9AMU7"/>
<keyword evidence="3" id="KW-1185">Reference proteome</keyword>
<dbReference type="Proteomes" id="UP000078555">
    <property type="component" value="Unassembled WGS sequence"/>
</dbReference>
<name>A0A1A9AMU7_PLAOA</name>
<reference evidence="3" key="1">
    <citation type="submission" date="2016-05" db="EMBL/GenBank/DDBJ databases">
        <authorList>
            <person name="Naeem Raeece"/>
        </authorList>
    </citation>
    <scope>NUCLEOTIDE SEQUENCE [LARGE SCALE GENOMIC DNA]</scope>
</reference>
<organism evidence="2 3">
    <name type="scientific">Plasmodium ovale wallikeri</name>
    <dbReference type="NCBI Taxonomy" id="864142"/>
    <lineage>
        <taxon>Eukaryota</taxon>
        <taxon>Sar</taxon>
        <taxon>Alveolata</taxon>
        <taxon>Apicomplexa</taxon>
        <taxon>Aconoidasida</taxon>
        <taxon>Haemosporida</taxon>
        <taxon>Plasmodiidae</taxon>
        <taxon>Plasmodium</taxon>
        <taxon>Plasmodium (Plasmodium)</taxon>
    </lineage>
</organism>
<feature type="region of interest" description="Disordered" evidence="1">
    <location>
        <begin position="21"/>
        <end position="175"/>
    </location>
</feature>
<sequence>MNNRIHITLLSYKKLKDQVDAGKPAEVTDAKAPSIQQLPEPPSSISLKDSLAAKVLDPRPPVIKDQGAVSDATPSTTSATSDTTHSIQNILAPPAPDFSLAQPQSPTVDKVTAQYSKETAPPDPVGKSPNQDALVTPALGPGLAPPQAAASNSSASETSSTTTISTIGSSLDKDPHFPTLSTQPIVTTSVDTTVTQTVASVSNLKLYQIPKMKTLHTLKVKTMHCHLKQDRLLYLLLHML</sequence>
<protein>
    <submittedName>
        <fullName evidence="2">Uncharacterized protein</fullName>
    </submittedName>
</protein>
<accession>A0A1A9AMU7</accession>